<evidence type="ECO:0008006" key="3">
    <source>
        <dbReference type="Google" id="ProtNLM"/>
    </source>
</evidence>
<dbReference type="SUPFAM" id="SSF53098">
    <property type="entry name" value="Ribonuclease H-like"/>
    <property type="match status" value="1"/>
</dbReference>
<name>A0A2W7HVJ2_9PROT</name>
<reference evidence="1 2" key="1">
    <citation type="submission" date="2018-06" db="EMBL/GenBank/DDBJ databases">
        <title>Genomic Encyclopedia of Archaeal and Bacterial Type Strains, Phase II (KMG-II): from individual species to whole genera.</title>
        <authorList>
            <person name="Goeker M."/>
        </authorList>
    </citation>
    <scope>NUCLEOTIDE SEQUENCE [LARGE SCALE GENOMIC DNA]</scope>
    <source>
        <strain evidence="1 2">DSM 24525</strain>
    </source>
</reference>
<dbReference type="InterPro" id="IPR012337">
    <property type="entry name" value="RNaseH-like_sf"/>
</dbReference>
<comment type="caution">
    <text evidence="1">The sequence shown here is derived from an EMBL/GenBank/DDBJ whole genome shotgun (WGS) entry which is preliminary data.</text>
</comment>
<gene>
    <name evidence="1" type="ORF">C8P66_1472</name>
</gene>
<dbReference type="AlphaFoldDB" id="A0A2W7HVJ2"/>
<keyword evidence="2" id="KW-1185">Reference proteome</keyword>
<accession>A0A2W7HVJ2</accession>
<evidence type="ECO:0000313" key="2">
    <source>
        <dbReference type="Proteomes" id="UP000249688"/>
    </source>
</evidence>
<sequence length="122" mass="13844">MADLDADEYDVADAGLWTRGLLIRRNIADQELAFFSTWCPAGTGIATLVKVEGCRWAIEDSFEAAKNELGLDHNETRSWHGWHRHVSLVMLAFAMMAAIRHRANAATPPKTHRRMRTLSRLR</sequence>
<dbReference type="InterPro" id="IPR039365">
    <property type="entry name" value="IS701-like"/>
</dbReference>
<evidence type="ECO:0000313" key="1">
    <source>
        <dbReference type="EMBL" id="PZW37011.1"/>
    </source>
</evidence>
<dbReference type="EMBL" id="QKYU01000047">
    <property type="protein sequence ID" value="PZW37011.1"/>
    <property type="molecule type" value="Genomic_DNA"/>
</dbReference>
<protein>
    <recommendedName>
        <fullName evidence="3">DDE family transposase</fullName>
    </recommendedName>
</protein>
<dbReference type="PANTHER" id="PTHR33627:SF1">
    <property type="entry name" value="TRANSPOSASE"/>
    <property type="match status" value="1"/>
</dbReference>
<organism evidence="1 2">
    <name type="scientific">Humitalea rosea</name>
    <dbReference type="NCBI Taxonomy" id="990373"/>
    <lineage>
        <taxon>Bacteria</taxon>
        <taxon>Pseudomonadati</taxon>
        <taxon>Pseudomonadota</taxon>
        <taxon>Alphaproteobacteria</taxon>
        <taxon>Acetobacterales</taxon>
        <taxon>Roseomonadaceae</taxon>
        <taxon>Humitalea</taxon>
    </lineage>
</organism>
<dbReference type="Proteomes" id="UP000249688">
    <property type="component" value="Unassembled WGS sequence"/>
</dbReference>
<dbReference type="PANTHER" id="PTHR33627">
    <property type="entry name" value="TRANSPOSASE"/>
    <property type="match status" value="1"/>
</dbReference>
<proteinExistence type="predicted"/>